<keyword evidence="4" id="KW-1185">Reference proteome</keyword>
<name>A0A6A2ZFF6_HIBSY</name>
<accession>A0A6A2ZFF6</accession>
<feature type="domain" description="Reverse transcriptase Ty1/copia-type" evidence="2">
    <location>
        <begin position="85"/>
        <end position="179"/>
    </location>
</feature>
<evidence type="ECO:0000256" key="1">
    <source>
        <dbReference type="SAM" id="MobiDB-lite"/>
    </source>
</evidence>
<dbReference type="PANTHER" id="PTHR11439">
    <property type="entry name" value="GAG-POL-RELATED RETROTRANSPOSON"/>
    <property type="match status" value="1"/>
</dbReference>
<dbReference type="CDD" id="cd09272">
    <property type="entry name" value="RNase_HI_RT_Ty1"/>
    <property type="match status" value="1"/>
</dbReference>
<dbReference type="EMBL" id="VEPZ02001153">
    <property type="protein sequence ID" value="KAE8690306.1"/>
    <property type="molecule type" value="Genomic_DNA"/>
</dbReference>
<dbReference type="Proteomes" id="UP000436088">
    <property type="component" value="Unassembled WGS sequence"/>
</dbReference>
<feature type="domain" description="Reverse transcriptase Ty1/copia-type" evidence="2">
    <location>
        <begin position="185"/>
        <end position="244"/>
    </location>
</feature>
<dbReference type="InterPro" id="IPR043502">
    <property type="entry name" value="DNA/RNA_pol_sf"/>
</dbReference>
<protein>
    <recommendedName>
        <fullName evidence="2">Reverse transcriptase Ty1/copia-type domain-containing protein</fullName>
    </recommendedName>
</protein>
<evidence type="ECO:0000313" key="3">
    <source>
        <dbReference type="EMBL" id="KAE8690306.1"/>
    </source>
</evidence>
<dbReference type="InterPro" id="IPR013103">
    <property type="entry name" value="RVT_2"/>
</dbReference>
<organism evidence="3 4">
    <name type="scientific">Hibiscus syriacus</name>
    <name type="common">Rose of Sharon</name>
    <dbReference type="NCBI Taxonomy" id="106335"/>
    <lineage>
        <taxon>Eukaryota</taxon>
        <taxon>Viridiplantae</taxon>
        <taxon>Streptophyta</taxon>
        <taxon>Embryophyta</taxon>
        <taxon>Tracheophyta</taxon>
        <taxon>Spermatophyta</taxon>
        <taxon>Magnoliopsida</taxon>
        <taxon>eudicotyledons</taxon>
        <taxon>Gunneridae</taxon>
        <taxon>Pentapetalae</taxon>
        <taxon>rosids</taxon>
        <taxon>malvids</taxon>
        <taxon>Malvales</taxon>
        <taxon>Malvaceae</taxon>
        <taxon>Malvoideae</taxon>
        <taxon>Hibiscus</taxon>
    </lineage>
</organism>
<dbReference type="AlphaFoldDB" id="A0A6A2ZFF6"/>
<feature type="region of interest" description="Disordered" evidence="1">
    <location>
        <begin position="1"/>
        <end position="23"/>
    </location>
</feature>
<dbReference type="SUPFAM" id="SSF56672">
    <property type="entry name" value="DNA/RNA polymerases"/>
    <property type="match status" value="1"/>
</dbReference>
<reference evidence="3" key="1">
    <citation type="submission" date="2019-09" db="EMBL/GenBank/DDBJ databases">
        <title>Draft genome information of white flower Hibiscus syriacus.</title>
        <authorList>
            <person name="Kim Y.-M."/>
        </authorList>
    </citation>
    <scope>NUCLEOTIDE SEQUENCE [LARGE SCALE GENOMIC DNA]</scope>
    <source>
        <strain evidence="3">YM2019G1</strain>
    </source>
</reference>
<gene>
    <name evidence="3" type="ORF">F3Y22_tig00110896pilonHSYRG00049</name>
</gene>
<evidence type="ECO:0000259" key="2">
    <source>
        <dbReference type="Pfam" id="PF07727"/>
    </source>
</evidence>
<proteinExistence type="predicted"/>
<evidence type="ECO:0000313" key="4">
    <source>
        <dbReference type="Proteomes" id="UP000436088"/>
    </source>
</evidence>
<sequence>MRESLRGESQTHEESINMHEEPNVHMGNNLDLQGSNSGYIDQHSRQPNNEVEHYNEAVPTSVQEAMQSSEWKNAVHAEIDALQKNETWSLVKLPPGRMVIGCKWLFKLKCNPDGSIHRYKARLVKGFTQVPGHDLCDTFSPVVKFTTVNAILSMAVSNTWELRLIDINNALLNGDLKEDAPRNWHSSLFFKGSSSDRVYLLVYVDDILITGGSSHGIKAVVDMLQGKFSLKDLGALSYFLALKCILGCNLDDRRSVSGYGVFIGKFLVAWSSKKQRSVSRNTMEAEYKSVVDTAVEVTWISTLLNDLGIQQQGKSVIWCDNTSAVAMSANPIYHAQSKHVELDVHFVREKVAAGHICFNYVPVAHQVANGFIKPLSQEAFEEFRDKVKRKGADASQYAQNLEENLWNLLGLVVVGSSPHQQKINLHVIEHVKLKLAFQVQVALHLWPMLQYQKLPPCIGIRF</sequence>
<comment type="caution">
    <text evidence="3">The sequence shown here is derived from an EMBL/GenBank/DDBJ whole genome shotgun (WGS) entry which is preliminary data.</text>
</comment>
<dbReference type="Pfam" id="PF07727">
    <property type="entry name" value="RVT_2"/>
    <property type="match status" value="2"/>
</dbReference>
<dbReference type="PANTHER" id="PTHR11439:SF463">
    <property type="entry name" value="REVERSE TRANSCRIPTASE TY1_COPIA-TYPE DOMAIN-CONTAINING PROTEIN"/>
    <property type="match status" value="1"/>
</dbReference>